<dbReference type="SUPFAM" id="SSF51269">
    <property type="entry name" value="AFP III-like domain"/>
    <property type="match status" value="1"/>
</dbReference>
<dbReference type="InterPro" id="IPR013974">
    <property type="entry name" value="SAF"/>
</dbReference>
<feature type="domain" description="SAF" evidence="1">
    <location>
        <begin position="52"/>
        <end position="111"/>
    </location>
</feature>
<dbReference type="InterPro" id="IPR036732">
    <property type="entry name" value="AFP_Neu5c_C_sf"/>
</dbReference>
<sequence>MAPHTPRLGGVRRRVRSARRAVLARRRPLAALLATAAVLVGLRTVAPPPATTGVLVAARDLPAGTTLTTDDLTTAAFADGTAPSALAEEPVGRTLAAPVAAGEPITGPRLLGDGLAAAHEGLAVLPVRLSDAGAAALLRPGDHIDLLATAPSGDTRTVAEDVRVITLGPEGEGDSRLTGRLVVIGVTEGSRELVASASVSEFLSYTYSG</sequence>
<dbReference type="Gene3D" id="3.90.1210.10">
    <property type="entry name" value="Antifreeze-like/N-acetylneuraminic acid synthase C-terminal domain"/>
    <property type="match status" value="1"/>
</dbReference>
<dbReference type="Proteomes" id="UP000246018">
    <property type="component" value="Unassembled WGS sequence"/>
</dbReference>
<dbReference type="SMART" id="SM00858">
    <property type="entry name" value="SAF"/>
    <property type="match status" value="1"/>
</dbReference>
<keyword evidence="3" id="KW-1185">Reference proteome</keyword>
<gene>
    <name evidence="2" type="ORF">DDE18_18860</name>
</gene>
<reference evidence="2 3" key="1">
    <citation type="submission" date="2018-04" db="EMBL/GenBank/DDBJ databases">
        <title>Genome of Nocardioides gansuensis WSJ-1.</title>
        <authorList>
            <person name="Wu S."/>
            <person name="Wang G."/>
        </authorList>
    </citation>
    <scope>NUCLEOTIDE SEQUENCE [LARGE SCALE GENOMIC DNA]</scope>
    <source>
        <strain evidence="2 3">WSJ-1</strain>
    </source>
</reference>
<organism evidence="2 3">
    <name type="scientific">Nocardioides gansuensis</name>
    <dbReference type="NCBI Taxonomy" id="2138300"/>
    <lineage>
        <taxon>Bacteria</taxon>
        <taxon>Bacillati</taxon>
        <taxon>Actinomycetota</taxon>
        <taxon>Actinomycetes</taxon>
        <taxon>Propionibacteriales</taxon>
        <taxon>Nocardioidaceae</taxon>
        <taxon>Nocardioides</taxon>
    </lineage>
</organism>
<dbReference type="OrthoDB" id="4808509at2"/>
<proteinExistence type="predicted"/>
<dbReference type="AlphaFoldDB" id="A0A2T8F675"/>
<evidence type="ECO:0000313" key="3">
    <source>
        <dbReference type="Proteomes" id="UP000246018"/>
    </source>
</evidence>
<comment type="caution">
    <text evidence="2">The sequence shown here is derived from an EMBL/GenBank/DDBJ whole genome shotgun (WGS) entry which is preliminary data.</text>
</comment>
<evidence type="ECO:0000259" key="1">
    <source>
        <dbReference type="SMART" id="SM00858"/>
    </source>
</evidence>
<protein>
    <submittedName>
        <fullName evidence="2">Pilus assembly protein CpaB</fullName>
    </submittedName>
</protein>
<dbReference type="EMBL" id="QDGZ01000009">
    <property type="protein sequence ID" value="PVG81212.1"/>
    <property type="molecule type" value="Genomic_DNA"/>
</dbReference>
<evidence type="ECO:0000313" key="2">
    <source>
        <dbReference type="EMBL" id="PVG81212.1"/>
    </source>
</evidence>
<dbReference type="Pfam" id="PF08666">
    <property type="entry name" value="SAF"/>
    <property type="match status" value="1"/>
</dbReference>
<dbReference type="RefSeq" id="WP_116573829.1">
    <property type="nucleotide sequence ID" value="NZ_QDGZ01000009.1"/>
</dbReference>
<accession>A0A2T8F675</accession>
<name>A0A2T8F675_9ACTN</name>